<evidence type="ECO:0000313" key="2">
    <source>
        <dbReference type="EMBL" id="GAT68283.1"/>
    </source>
</evidence>
<gene>
    <name evidence="2" type="ORF">PS9374_03945</name>
</gene>
<dbReference type="RefSeq" id="WP_068898679.1">
    <property type="nucleotide sequence ID" value="NZ_BDCX01000009.1"/>
</dbReference>
<feature type="compositionally biased region" description="Basic and acidic residues" evidence="1">
    <location>
        <begin position="101"/>
        <end position="111"/>
    </location>
</feature>
<protein>
    <submittedName>
        <fullName evidence="2">Uncharacterized protein</fullName>
    </submittedName>
</protein>
<dbReference type="AlphaFoldDB" id="A0A171DFV7"/>
<name>A0A171DFV7_9ACTN</name>
<feature type="region of interest" description="Disordered" evidence="1">
    <location>
        <begin position="101"/>
        <end position="139"/>
    </location>
</feature>
<evidence type="ECO:0000256" key="1">
    <source>
        <dbReference type="SAM" id="MobiDB-lite"/>
    </source>
</evidence>
<accession>A0A171DFV7</accession>
<organism evidence="2 3">
    <name type="scientific">Planomonospora sphaerica</name>
    <dbReference type="NCBI Taxonomy" id="161355"/>
    <lineage>
        <taxon>Bacteria</taxon>
        <taxon>Bacillati</taxon>
        <taxon>Actinomycetota</taxon>
        <taxon>Actinomycetes</taxon>
        <taxon>Streptosporangiales</taxon>
        <taxon>Streptosporangiaceae</taxon>
        <taxon>Planomonospora</taxon>
    </lineage>
</organism>
<reference evidence="2 3" key="1">
    <citation type="journal article" date="2016" name="Genome Announc.">
        <title>Draft Genome Sequence of Planomonospora sphaerica JCM9374, a Rare Actinomycete.</title>
        <authorList>
            <person name="Dohra H."/>
            <person name="Suzuki T."/>
            <person name="Inoue Y."/>
            <person name="Kodani S."/>
        </authorList>
    </citation>
    <scope>NUCLEOTIDE SEQUENCE [LARGE SCALE GENOMIC DNA]</scope>
    <source>
        <strain evidence="2 3">JCM 9374</strain>
    </source>
</reference>
<reference evidence="3" key="2">
    <citation type="submission" date="2016-04" db="EMBL/GenBank/DDBJ databases">
        <title>Planomonospora sphaerica JCM9374 whole genome shotgun sequence.</title>
        <authorList>
            <person name="Suzuki T."/>
            <person name="Dohra H."/>
            <person name="Kodani S."/>
        </authorList>
    </citation>
    <scope>NUCLEOTIDE SEQUENCE [LARGE SCALE GENOMIC DNA]</scope>
    <source>
        <strain evidence="3">JCM 9374</strain>
    </source>
</reference>
<dbReference type="Proteomes" id="UP000077701">
    <property type="component" value="Unassembled WGS sequence"/>
</dbReference>
<keyword evidence="3" id="KW-1185">Reference proteome</keyword>
<dbReference type="EMBL" id="BDCX01000009">
    <property type="protein sequence ID" value="GAT68283.1"/>
    <property type="molecule type" value="Genomic_DNA"/>
</dbReference>
<comment type="caution">
    <text evidence="2">The sequence shown here is derived from an EMBL/GenBank/DDBJ whole genome shotgun (WGS) entry which is preliminary data.</text>
</comment>
<dbReference type="STRING" id="161355.PS9374_03945"/>
<proteinExistence type="predicted"/>
<sequence>MFSFEPGTTELVGDVVKVKGRLSAAPGRDKEVGPLLVVTYEARFVYAVRPAGKTGPIVRVMAYTKSRHEFWRDEPGGRLRHWEGDSVDGWNAGVECDSTGRFHRPDFRSEGGGDGPLQDAYADGEAPMKEGECGSVEEI</sequence>
<dbReference type="OrthoDB" id="3419910at2"/>
<evidence type="ECO:0000313" key="3">
    <source>
        <dbReference type="Proteomes" id="UP000077701"/>
    </source>
</evidence>